<evidence type="ECO:0000313" key="2">
    <source>
        <dbReference type="EMBL" id="SUJ00151.1"/>
    </source>
</evidence>
<dbReference type="AlphaFoldDB" id="A0A380BGV3"/>
<protein>
    <recommendedName>
        <fullName evidence="1">Immunity MXAN-0049 protein domain-containing protein</fullName>
    </recommendedName>
</protein>
<name>A0A380BGV3_9GAMM</name>
<evidence type="ECO:0000313" key="3">
    <source>
        <dbReference type="Proteomes" id="UP000254069"/>
    </source>
</evidence>
<sequence>MMEVAYITEDFNEGDSFFEYDDKRSFFYNKDNDFNPTSISEPIVWKDNDLDHIDALDLIKLGCFNVTKEIAHVIMSFDPYGIAFYPAKLACAGQDTSSGRYLIAVNNIVDVVDENKSKNVSKAMTQHYLSEDKIKSLPPCRQHVFKPKGMSKIFFSKEIFDALHNIYEEGKIKTSLIAYTFDTSEECPNI</sequence>
<dbReference type="InterPro" id="IPR012433">
    <property type="entry name" value="Imm11"/>
</dbReference>
<gene>
    <name evidence="2" type="ORF">NCTC10738_03080</name>
</gene>
<accession>A0A380BGV3</accession>
<evidence type="ECO:0000259" key="1">
    <source>
        <dbReference type="Pfam" id="PF07791"/>
    </source>
</evidence>
<dbReference type="Pfam" id="PF07791">
    <property type="entry name" value="Imm11"/>
    <property type="match status" value="1"/>
</dbReference>
<organism evidence="2 3">
    <name type="scientific">Shewanella algae</name>
    <dbReference type="NCBI Taxonomy" id="38313"/>
    <lineage>
        <taxon>Bacteria</taxon>
        <taxon>Pseudomonadati</taxon>
        <taxon>Pseudomonadota</taxon>
        <taxon>Gammaproteobacteria</taxon>
        <taxon>Alteromonadales</taxon>
        <taxon>Shewanellaceae</taxon>
        <taxon>Shewanella</taxon>
    </lineage>
</organism>
<proteinExistence type="predicted"/>
<dbReference type="EMBL" id="UGYO01000002">
    <property type="protein sequence ID" value="SUJ00151.1"/>
    <property type="molecule type" value="Genomic_DNA"/>
</dbReference>
<reference evidence="2 3" key="1">
    <citation type="submission" date="2018-06" db="EMBL/GenBank/DDBJ databases">
        <authorList>
            <consortium name="Pathogen Informatics"/>
            <person name="Doyle S."/>
        </authorList>
    </citation>
    <scope>NUCLEOTIDE SEQUENCE [LARGE SCALE GENOMIC DNA]</scope>
    <source>
        <strain evidence="2 3">NCTC10738</strain>
    </source>
</reference>
<keyword evidence="3" id="KW-1185">Reference proteome</keyword>
<dbReference type="Proteomes" id="UP000254069">
    <property type="component" value="Unassembled WGS sequence"/>
</dbReference>
<dbReference type="RefSeq" id="WP_208185345.1">
    <property type="nucleotide sequence ID" value="NZ_AP024614.1"/>
</dbReference>
<feature type="domain" description="Immunity MXAN-0049 protein" evidence="1">
    <location>
        <begin position="57"/>
        <end position="163"/>
    </location>
</feature>